<protein>
    <submittedName>
        <fullName evidence="4">ClpP/crotonase-like domain-containing protein</fullName>
    </submittedName>
</protein>
<dbReference type="InterPro" id="IPR029045">
    <property type="entry name" value="ClpP/crotonase-like_dom_sf"/>
</dbReference>
<dbReference type="InterPro" id="IPR001753">
    <property type="entry name" value="Enoyl-CoA_hydra/iso"/>
</dbReference>
<accession>A0AAD4MBC8</accession>
<name>A0AAD4MBC8_9AGAM</name>
<dbReference type="PROSITE" id="PS00166">
    <property type="entry name" value="ENOYL_COA_HYDRATASE"/>
    <property type="match status" value="1"/>
</dbReference>
<evidence type="ECO:0000256" key="3">
    <source>
        <dbReference type="RuleBase" id="RU003707"/>
    </source>
</evidence>
<comment type="caution">
    <text evidence="4">The sequence shown here is derived from an EMBL/GenBank/DDBJ whole genome shotgun (WGS) entry which is preliminary data.</text>
</comment>
<dbReference type="PANTHER" id="PTHR11941:SF171">
    <property type="entry name" value="SD19268P"/>
    <property type="match status" value="1"/>
</dbReference>
<evidence type="ECO:0000313" key="4">
    <source>
        <dbReference type="EMBL" id="KAI0307211.1"/>
    </source>
</evidence>
<dbReference type="FunFam" id="3.90.226.10:FF:000009">
    <property type="entry name" value="Carnitinyl-CoA dehydratase"/>
    <property type="match status" value="1"/>
</dbReference>
<dbReference type="GO" id="GO:0016836">
    <property type="term" value="F:hydro-lyase activity"/>
    <property type="evidence" value="ECO:0007669"/>
    <property type="project" value="UniProtKB-ARBA"/>
</dbReference>
<dbReference type="AlphaFoldDB" id="A0AAD4MBC8"/>
<dbReference type="Pfam" id="PF00378">
    <property type="entry name" value="ECH_1"/>
    <property type="match status" value="1"/>
</dbReference>
<keyword evidence="5" id="KW-1185">Reference proteome</keyword>
<dbReference type="InterPro" id="IPR014748">
    <property type="entry name" value="Enoyl-CoA_hydra_C"/>
</dbReference>
<dbReference type="FunFam" id="1.10.12.10:FF:000001">
    <property type="entry name" value="Probable enoyl-CoA hydratase, mitochondrial"/>
    <property type="match status" value="1"/>
</dbReference>
<evidence type="ECO:0000256" key="2">
    <source>
        <dbReference type="ARBA" id="ARBA00023239"/>
    </source>
</evidence>
<gene>
    <name evidence="4" type="ORF">B0F90DRAFT_1807865</name>
</gene>
<dbReference type="PANTHER" id="PTHR11941">
    <property type="entry name" value="ENOYL-COA HYDRATASE-RELATED"/>
    <property type="match status" value="1"/>
</dbReference>
<dbReference type="Gene3D" id="3.90.226.10">
    <property type="entry name" value="2-enoyl-CoA Hydratase, Chain A, domain 1"/>
    <property type="match status" value="1"/>
</dbReference>
<dbReference type="EMBL" id="WTXG01000002">
    <property type="protein sequence ID" value="KAI0307211.1"/>
    <property type="molecule type" value="Genomic_DNA"/>
</dbReference>
<sequence length="288" mass="31191">MTLINTIRTARLRSTTTRRFISSINTHEAFLQSIPNYPGITTISLNRPHAKNAISLQLLKQLTDCLDTVRFDNSVRVLILNSSTIGSFCSGADLAERRTMTKGQILRFLGDLRTALSKLETLPMPTIAAIDGPALGGGLELALACDLRVAGHTVTKIGLPETRLGIIPGAGGTQRATRLLGLSKAKDLIFTGRSLTAYEAEELGLVDYLSDEGTPASDRALSLAREIAANAPLALRSAKLAISRALELSLEPGLDFERAAYEPLLQTKDREEALHAFKEKRNPVFKGE</sequence>
<dbReference type="GO" id="GO:0005739">
    <property type="term" value="C:mitochondrion"/>
    <property type="evidence" value="ECO:0007669"/>
    <property type="project" value="TreeGrafter"/>
</dbReference>
<dbReference type="CDD" id="cd06558">
    <property type="entry name" value="crotonase-like"/>
    <property type="match status" value="1"/>
</dbReference>
<evidence type="ECO:0000313" key="5">
    <source>
        <dbReference type="Proteomes" id="UP001203297"/>
    </source>
</evidence>
<dbReference type="Proteomes" id="UP001203297">
    <property type="component" value="Unassembled WGS sequence"/>
</dbReference>
<dbReference type="InterPro" id="IPR018376">
    <property type="entry name" value="Enoyl-CoA_hyd/isom_CS"/>
</dbReference>
<proteinExistence type="inferred from homology"/>
<dbReference type="Gene3D" id="1.10.12.10">
    <property type="entry name" value="Lyase 2-enoyl-coa Hydratase, Chain A, domain 2"/>
    <property type="match status" value="1"/>
</dbReference>
<keyword evidence="2" id="KW-0456">Lyase</keyword>
<comment type="similarity">
    <text evidence="1 3">Belongs to the enoyl-CoA hydratase/isomerase family.</text>
</comment>
<reference evidence="4" key="1">
    <citation type="journal article" date="2022" name="New Phytol.">
        <title>Evolutionary transition to the ectomycorrhizal habit in the genomes of a hyperdiverse lineage of mushroom-forming fungi.</title>
        <authorList>
            <person name="Looney B."/>
            <person name="Miyauchi S."/>
            <person name="Morin E."/>
            <person name="Drula E."/>
            <person name="Courty P.E."/>
            <person name="Kohler A."/>
            <person name="Kuo A."/>
            <person name="LaButti K."/>
            <person name="Pangilinan J."/>
            <person name="Lipzen A."/>
            <person name="Riley R."/>
            <person name="Andreopoulos W."/>
            <person name="He G."/>
            <person name="Johnson J."/>
            <person name="Nolan M."/>
            <person name="Tritt A."/>
            <person name="Barry K.W."/>
            <person name="Grigoriev I.V."/>
            <person name="Nagy L.G."/>
            <person name="Hibbett D."/>
            <person name="Henrissat B."/>
            <person name="Matheny P.B."/>
            <person name="Labbe J."/>
            <person name="Martin F.M."/>
        </authorList>
    </citation>
    <scope>NUCLEOTIDE SEQUENCE</scope>
    <source>
        <strain evidence="4">BPL690</strain>
    </source>
</reference>
<dbReference type="GO" id="GO:0006635">
    <property type="term" value="P:fatty acid beta-oxidation"/>
    <property type="evidence" value="ECO:0007669"/>
    <property type="project" value="TreeGrafter"/>
</dbReference>
<evidence type="ECO:0000256" key="1">
    <source>
        <dbReference type="ARBA" id="ARBA00005254"/>
    </source>
</evidence>
<organism evidence="4 5">
    <name type="scientific">Multifurca ochricompacta</name>
    <dbReference type="NCBI Taxonomy" id="376703"/>
    <lineage>
        <taxon>Eukaryota</taxon>
        <taxon>Fungi</taxon>
        <taxon>Dikarya</taxon>
        <taxon>Basidiomycota</taxon>
        <taxon>Agaricomycotina</taxon>
        <taxon>Agaricomycetes</taxon>
        <taxon>Russulales</taxon>
        <taxon>Russulaceae</taxon>
        <taxon>Multifurca</taxon>
    </lineage>
</organism>
<dbReference type="SUPFAM" id="SSF52096">
    <property type="entry name" value="ClpP/crotonase"/>
    <property type="match status" value="1"/>
</dbReference>